<dbReference type="InterPro" id="IPR003593">
    <property type="entry name" value="AAA+_ATPase"/>
</dbReference>
<dbReference type="PANTHER" id="PTHR37291:SF1">
    <property type="entry name" value="TYPE IV METHYL-DIRECTED RESTRICTION ENZYME ECOKMCRB SUBUNIT"/>
    <property type="match status" value="1"/>
</dbReference>
<dbReference type="InterPro" id="IPR027417">
    <property type="entry name" value="P-loop_NTPase"/>
</dbReference>
<evidence type="ECO:0000313" key="2">
    <source>
        <dbReference type="EMBL" id="MCT2116355.1"/>
    </source>
</evidence>
<gene>
    <name evidence="2" type="ORF">M3D93_01055</name>
</gene>
<dbReference type="GO" id="GO:0016887">
    <property type="term" value="F:ATP hydrolysis activity"/>
    <property type="evidence" value="ECO:0007669"/>
    <property type="project" value="InterPro"/>
</dbReference>
<comment type="caution">
    <text evidence="2">The sequence shown here is derived from an EMBL/GenBank/DDBJ whole genome shotgun (WGS) entry which is preliminary data.</text>
</comment>
<sequence>MAEFWGIHNDQTTIDPVSDGAVRIGWDEVGDLRKIQPTRDAFKEALSAANSDSSSSIAAWAGTLFRFIHVLKVGDVIVCPDRSTRALNIGRVSGDYEFRADSQMYSHWRPVEWLVTGVSRDELSLPAQNEMSAATTLFTLVTGREEIEQLLSDPPPAESRATFEWGPFYEELANAVLSYRSDREVLLDKLWKVARNSGLEHLFKYLRTDTRSDGTRGALRDIDPFTVFSPFNRGIKESARAQIAQAFKDEFGISAKAPAEFSGIPIVNNLNSWFIRWENERDPDQVDFLWDLAESAVGYASASTEESRESLVAAFDAAAQGNTRQLSMGLYWIRPNVFTAFDQVNASFLADQFPDLAQRLDLRAKIDGEAFLANTEEIQAWFEDATSPFSSIPELSFAAWQYVNTASPSAADEGAIDETPSTSPDTGGLLGDIFTVDSIIEDASFVPRHELEAMRERLLVKKNLILQGPPGTGKTWLARRLAWTLCNERGSSRTTVLQFHPSMSYEDFVRGYRPTVKGGLELADGPFLEMCTTAQDNPDHKYVMVIEEINRGNPAQIFGELLTLLETDKRTSEYAMRLSYPRAEDERFFVPPNVFVIGTMNVADRSLALVDMALRRRFAFVELSPQFGNDWAQHVSGLGYDLGTLERFGARMEELNSHIAADRSLGRQFCIGHSFVTPSVDIRRGGLDTRQWIERVVDTEIGPLLEEYWFDRPEEVSKHTAALLDP</sequence>
<dbReference type="Proteomes" id="UP001206890">
    <property type="component" value="Unassembled WGS sequence"/>
</dbReference>
<dbReference type="Pfam" id="PF07728">
    <property type="entry name" value="AAA_5"/>
    <property type="match status" value="1"/>
</dbReference>
<dbReference type="SMART" id="SM00382">
    <property type="entry name" value="AAA"/>
    <property type="match status" value="1"/>
</dbReference>
<protein>
    <submittedName>
        <fullName evidence="2">AAA family ATPase</fullName>
    </submittedName>
</protein>
<accession>A0AAW5Q5F6</accession>
<dbReference type="EMBL" id="JALXTC010000002">
    <property type="protein sequence ID" value="MCT2116355.1"/>
    <property type="molecule type" value="Genomic_DNA"/>
</dbReference>
<evidence type="ECO:0000313" key="3">
    <source>
        <dbReference type="Proteomes" id="UP001206890"/>
    </source>
</evidence>
<dbReference type="InterPro" id="IPR011704">
    <property type="entry name" value="ATPase_dyneun-rel_AAA"/>
</dbReference>
<dbReference type="Gene3D" id="3.40.50.300">
    <property type="entry name" value="P-loop containing nucleotide triphosphate hydrolases"/>
    <property type="match status" value="1"/>
</dbReference>
<name>A0AAW5Q5F6_9ACTN</name>
<dbReference type="RefSeq" id="WP_083324456.1">
    <property type="nucleotide sequence ID" value="NZ_JAFFGT010000001.1"/>
</dbReference>
<organism evidence="2 3">
    <name type="scientific">Dietzia cinnamea</name>
    <dbReference type="NCBI Taxonomy" id="321318"/>
    <lineage>
        <taxon>Bacteria</taxon>
        <taxon>Bacillati</taxon>
        <taxon>Actinomycetota</taxon>
        <taxon>Actinomycetes</taxon>
        <taxon>Mycobacteriales</taxon>
        <taxon>Dietziaceae</taxon>
        <taxon>Dietzia</taxon>
    </lineage>
</organism>
<dbReference type="AlphaFoldDB" id="A0AAW5Q5F6"/>
<reference evidence="2" key="1">
    <citation type="submission" date="2022-04" db="EMBL/GenBank/DDBJ databases">
        <title>Human microbiome associated bacterial genomes.</title>
        <authorList>
            <person name="Sandstrom S."/>
            <person name="Salamzade R."/>
            <person name="Kalan L.R."/>
        </authorList>
    </citation>
    <scope>NUCLEOTIDE SEQUENCE</scope>
    <source>
        <strain evidence="2">P3-SID1762</strain>
    </source>
</reference>
<proteinExistence type="predicted"/>
<evidence type="ECO:0000259" key="1">
    <source>
        <dbReference type="SMART" id="SM00382"/>
    </source>
</evidence>
<feature type="domain" description="AAA+ ATPase" evidence="1">
    <location>
        <begin position="460"/>
        <end position="628"/>
    </location>
</feature>
<dbReference type="SUPFAM" id="SSF52540">
    <property type="entry name" value="P-loop containing nucleoside triphosphate hydrolases"/>
    <property type="match status" value="1"/>
</dbReference>
<dbReference type="InterPro" id="IPR052934">
    <property type="entry name" value="Methyl-DNA_Rec/Restrict_Enz"/>
</dbReference>
<dbReference type="PANTHER" id="PTHR37291">
    <property type="entry name" value="5-METHYLCYTOSINE-SPECIFIC RESTRICTION ENZYME B"/>
    <property type="match status" value="1"/>
</dbReference>
<dbReference type="CDD" id="cd00009">
    <property type="entry name" value="AAA"/>
    <property type="match status" value="1"/>
</dbReference>
<dbReference type="GO" id="GO:0005524">
    <property type="term" value="F:ATP binding"/>
    <property type="evidence" value="ECO:0007669"/>
    <property type="project" value="InterPro"/>
</dbReference>